<dbReference type="SUPFAM" id="SSF56801">
    <property type="entry name" value="Acetyl-CoA synthetase-like"/>
    <property type="match status" value="1"/>
</dbReference>
<feature type="domain" description="AMP-dependent synthetase/ligase" evidence="1">
    <location>
        <begin position="16"/>
        <end position="397"/>
    </location>
</feature>
<dbReference type="NCBIfam" id="NF045786">
    <property type="entry name" value="OlefBLtnSynXan"/>
    <property type="match status" value="1"/>
</dbReference>
<organism evidence="2 3">
    <name type="scientific">Stenotrophomonas maltophilia</name>
    <name type="common">Pseudomonas maltophilia</name>
    <name type="synonym">Xanthomonas maltophilia</name>
    <dbReference type="NCBI Taxonomy" id="40324"/>
    <lineage>
        <taxon>Bacteria</taxon>
        <taxon>Pseudomonadati</taxon>
        <taxon>Pseudomonadota</taxon>
        <taxon>Gammaproteobacteria</taxon>
        <taxon>Lysobacterales</taxon>
        <taxon>Lysobacteraceae</taxon>
        <taxon>Stenotrophomonas</taxon>
        <taxon>Stenotrophomonas maltophilia group</taxon>
    </lineage>
</organism>
<dbReference type="Proteomes" id="UP000487117">
    <property type="component" value="Unassembled WGS sequence"/>
</dbReference>
<dbReference type="AlphaFoldDB" id="A0A7V8FDY5"/>
<evidence type="ECO:0000313" key="2">
    <source>
        <dbReference type="EMBL" id="KAF1013438.1"/>
    </source>
</evidence>
<reference evidence="3" key="1">
    <citation type="journal article" date="2020" name="MBio">
        <title>Horizontal gene transfer to a defensive symbiont with a reduced genome amongst a multipartite beetle microbiome.</title>
        <authorList>
            <person name="Waterworth S.C."/>
            <person name="Florez L.V."/>
            <person name="Rees E.R."/>
            <person name="Hertweck C."/>
            <person name="Kaltenpoth M."/>
            <person name="Kwan J.C."/>
        </authorList>
    </citation>
    <scope>NUCLEOTIDE SEQUENCE [LARGE SCALE GENOMIC DNA]</scope>
</reference>
<dbReference type="PROSITE" id="PS00455">
    <property type="entry name" value="AMP_BINDING"/>
    <property type="match status" value="1"/>
</dbReference>
<evidence type="ECO:0000313" key="3">
    <source>
        <dbReference type="Proteomes" id="UP000487117"/>
    </source>
</evidence>
<dbReference type="Gene3D" id="3.30.300.30">
    <property type="match status" value="1"/>
</dbReference>
<dbReference type="Gene3D" id="3.40.50.12780">
    <property type="entry name" value="N-terminal domain of ligase-like"/>
    <property type="match status" value="1"/>
</dbReference>
<dbReference type="NCBIfam" id="NF006754">
    <property type="entry name" value="PRK09274.1"/>
    <property type="match status" value="1"/>
</dbReference>
<dbReference type="InterPro" id="IPR045851">
    <property type="entry name" value="AMP-bd_C_sf"/>
</dbReference>
<protein>
    <submittedName>
        <fullName evidence="2">Tyrocidine synthase 3</fullName>
    </submittedName>
</protein>
<evidence type="ECO:0000259" key="1">
    <source>
        <dbReference type="Pfam" id="PF00501"/>
    </source>
</evidence>
<dbReference type="InterPro" id="IPR050237">
    <property type="entry name" value="ATP-dep_AMP-bd_enzyme"/>
</dbReference>
<dbReference type="PANTHER" id="PTHR43767">
    <property type="entry name" value="LONG-CHAIN-FATTY-ACID--COA LIGASE"/>
    <property type="match status" value="1"/>
</dbReference>
<accession>A0A7V8FDY5</accession>
<proteinExistence type="predicted"/>
<dbReference type="CDD" id="cd05910">
    <property type="entry name" value="FACL_like_1"/>
    <property type="match status" value="1"/>
</dbReference>
<dbReference type="Pfam" id="PF00501">
    <property type="entry name" value="AMP-binding"/>
    <property type="match status" value="1"/>
</dbReference>
<dbReference type="InterPro" id="IPR054888">
    <property type="entry name" value="OlefBLtnSyn"/>
</dbReference>
<dbReference type="GO" id="GO:0016878">
    <property type="term" value="F:acid-thiol ligase activity"/>
    <property type="evidence" value="ECO:0007669"/>
    <property type="project" value="UniProtKB-ARBA"/>
</dbReference>
<dbReference type="EMBL" id="WNDS01000005">
    <property type="protein sequence ID" value="KAF1013438.1"/>
    <property type="molecule type" value="Genomic_DNA"/>
</dbReference>
<dbReference type="InterPro" id="IPR042099">
    <property type="entry name" value="ANL_N_sf"/>
</dbReference>
<gene>
    <name evidence="2" type="primary">tycC</name>
    <name evidence="2" type="ORF">GAK31_03587</name>
</gene>
<dbReference type="InterPro" id="IPR000873">
    <property type="entry name" value="AMP-dep_synth/lig_dom"/>
</dbReference>
<sequence length="552" mass="58917">MNRPCNIAARLPGLARERPDQVAIRCPGKRGAGNGMAAYDVILDYRQLDARSDAMAAGLAGYGIGRGVRTVVMVRPSPEFFLLMFALFKLGAVPVLVDPGIDKRALKQCLDEAQPDAFIGIPLAHVARLALRWASSATRLVTVGRRFGWGGTTLAALERAGASGGPMLADTDGEDMAAILFTSGSTGVPKGVVYRHRHFVGQIQLLGSAFGMEAGGVDLPTFPPFALFDPALGLTSVIPDMDPTRPAQADPRRLHDAIERFDVTQLFGSPALMRVLAGYGRPLRGVTQVTSAGAPVPPDVVAAIRRLLPDDAQFWTPYGATECLPVAVVEGRELERTRAATETGAGTCVGGVVEPNQVRIIAIDDAPLPDWSQVRELAVGEVGEITVAGPTPTDSYFNRPQATAAAKISETLADGSTRVVHRMGDVGYFDAQGRLWFCGRKTQRVETAHGPLYTEQLEPVFNTVPGVARSALVGVGSAGAQVPVLCVELVHGQTDSPTLHEALRAKAAARLPNARLQHFLVHPRFPADIRHNAKIGREKLAVWVSAQLEKRA</sequence>
<comment type="caution">
    <text evidence="2">The sequence shown here is derived from an EMBL/GenBank/DDBJ whole genome shotgun (WGS) entry which is preliminary data.</text>
</comment>
<name>A0A7V8FDY5_STEMA</name>
<dbReference type="InterPro" id="IPR020845">
    <property type="entry name" value="AMP-binding_CS"/>
</dbReference>
<dbReference type="PANTHER" id="PTHR43767:SF1">
    <property type="entry name" value="NONRIBOSOMAL PEPTIDE SYNTHASE PES1 (EUROFUNG)-RELATED"/>
    <property type="match status" value="1"/>
</dbReference>